<evidence type="ECO:0000259" key="1">
    <source>
        <dbReference type="PROSITE" id="PS51819"/>
    </source>
</evidence>
<dbReference type="InterPro" id="IPR053863">
    <property type="entry name" value="Glyoxy/Ble-like_N"/>
</dbReference>
<dbReference type="PANTHER" id="PTHR33993:SF2">
    <property type="entry name" value="VOC DOMAIN-CONTAINING PROTEIN"/>
    <property type="match status" value="1"/>
</dbReference>
<dbReference type="InterPro" id="IPR037523">
    <property type="entry name" value="VOC_core"/>
</dbReference>
<dbReference type="InterPro" id="IPR052164">
    <property type="entry name" value="Anthracycline_SecMetBiosynth"/>
</dbReference>
<dbReference type="SUPFAM" id="SSF54593">
    <property type="entry name" value="Glyoxalase/Bleomycin resistance protein/Dihydroxybiphenyl dioxygenase"/>
    <property type="match status" value="1"/>
</dbReference>
<name>A0A0W8F583_9ZZZZ</name>
<accession>A0A0W8F583</accession>
<dbReference type="AlphaFoldDB" id="A0A0W8F583"/>
<evidence type="ECO:0000313" key="2">
    <source>
        <dbReference type="EMBL" id="KUG15571.1"/>
    </source>
</evidence>
<dbReference type="Pfam" id="PF22677">
    <property type="entry name" value="Ble-like_N"/>
    <property type="match status" value="1"/>
</dbReference>
<feature type="domain" description="VOC" evidence="1">
    <location>
        <begin position="3"/>
        <end position="118"/>
    </location>
</feature>
<gene>
    <name evidence="2" type="ORF">ASZ90_014775</name>
</gene>
<dbReference type="CDD" id="cd07247">
    <property type="entry name" value="SgaA_N_like"/>
    <property type="match status" value="1"/>
</dbReference>
<sequence>MPTIAHFDLPAEDLARAKKFYSELFGWKFVAPPGFPDYYLIETADLEGKPATGGGMGKRGSPDQRIMNYIGIPSVDEYSEKVKHLGGSLVLPKMAVPGFGFLAICTDTEGNTFGLWQEDPGAS</sequence>
<organism evidence="2">
    <name type="scientific">hydrocarbon metagenome</name>
    <dbReference type="NCBI Taxonomy" id="938273"/>
    <lineage>
        <taxon>unclassified sequences</taxon>
        <taxon>metagenomes</taxon>
        <taxon>ecological metagenomes</taxon>
    </lineage>
</organism>
<reference evidence="2" key="1">
    <citation type="journal article" date="2015" name="Proc. Natl. Acad. Sci. U.S.A.">
        <title>Networks of energetic and metabolic interactions define dynamics in microbial communities.</title>
        <authorList>
            <person name="Embree M."/>
            <person name="Liu J.K."/>
            <person name="Al-Bassam M.M."/>
            <person name="Zengler K."/>
        </authorList>
    </citation>
    <scope>NUCLEOTIDE SEQUENCE</scope>
</reference>
<dbReference type="PANTHER" id="PTHR33993">
    <property type="entry name" value="GLYOXALASE-RELATED"/>
    <property type="match status" value="1"/>
</dbReference>
<proteinExistence type="predicted"/>
<dbReference type="Gene3D" id="3.10.180.10">
    <property type="entry name" value="2,3-Dihydroxybiphenyl 1,2-Dioxygenase, domain 1"/>
    <property type="match status" value="1"/>
</dbReference>
<protein>
    <submittedName>
        <fullName evidence="2">Glyoxalase</fullName>
    </submittedName>
</protein>
<dbReference type="PROSITE" id="PS51819">
    <property type="entry name" value="VOC"/>
    <property type="match status" value="1"/>
</dbReference>
<dbReference type="InterPro" id="IPR029068">
    <property type="entry name" value="Glyas_Bleomycin-R_OHBP_Dase"/>
</dbReference>
<comment type="caution">
    <text evidence="2">The sequence shown here is derived from an EMBL/GenBank/DDBJ whole genome shotgun (WGS) entry which is preliminary data.</text>
</comment>
<dbReference type="EMBL" id="LNQE01001549">
    <property type="protein sequence ID" value="KUG15571.1"/>
    <property type="molecule type" value="Genomic_DNA"/>
</dbReference>